<reference evidence="16 17" key="1">
    <citation type="submission" date="2019-02" db="EMBL/GenBank/DDBJ databases">
        <title>Deep-cultivation of Planctomycetes and their phenomic and genomic characterization uncovers novel biology.</title>
        <authorList>
            <person name="Wiegand S."/>
            <person name="Jogler M."/>
            <person name="Boedeker C."/>
            <person name="Pinto D."/>
            <person name="Vollmers J."/>
            <person name="Rivas-Marin E."/>
            <person name="Kohn T."/>
            <person name="Peeters S.H."/>
            <person name="Heuer A."/>
            <person name="Rast P."/>
            <person name="Oberbeckmann S."/>
            <person name="Bunk B."/>
            <person name="Jeske O."/>
            <person name="Meyerdierks A."/>
            <person name="Storesund J.E."/>
            <person name="Kallscheuer N."/>
            <person name="Luecker S."/>
            <person name="Lage O.M."/>
            <person name="Pohl T."/>
            <person name="Merkel B.J."/>
            <person name="Hornburger P."/>
            <person name="Mueller R.-W."/>
            <person name="Bruemmer F."/>
            <person name="Labrenz M."/>
            <person name="Spormann A.M."/>
            <person name="Op den Camp H."/>
            <person name="Overmann J."/>
            <person name="Amann R."/>
            <person name="Jetten M.S.M."/>
            <person name="Mascher T."/>
            <person name="Medema M.H."/>
            <person name="Devos D.P."/>
            <person name="Kaster A.-K."/>
            <person name="Ovreas L."/>
            <person name="Rohde M."/>
            <person name="Galperin M.Y."/>
            <person name="Jogler C."/>
        </authorList>
    </citation>
    <scope>NUCLEOTIDE SEQUENCE [LARGE SCALE GENOMIC DNA]</scope>
    <source>
        <strain evidence="16 17">Pla110</strain>
    </source>
</reference>
<keyword evidence="6 11" id="KW-0067">ATP-binding</keyword>
<dbReference type="PROSITE" id="PS51195">
    <property type="entry name" value="Q_MOTIF"/>
    <property type="match status" value="1"/>
</dbReference>
<gene>
    <name evidence="16" type="primary">rhlE</name>
    <name evidence="16" type="ORF">Pla110_12430</name>
</gene>
<evidence type="ECO:0000256" key="1">
    <source>
        <dbReference type="ARBA" id="ARBA00012552"/>
    </source>
</evidence>
<keyword evidence="5 11" id="KW-0347">Helicase</keyword>
<dbReference type="PROSITE" id="PS00039">
    <property type="entry name" value="DEAD_ATP_HELICASE"/>
    <property type="match status" value="1"/>
</dbReference>
<dbReference type="PROSITE" id="PS51192">
    <property type="entry name" value="HELICASE_ATP_BIND_1"/>
    <property type="match status" value="1"/>
</dbReference>
<protein>
    <recommendedName>
        <fullName evidence="9">DEAD-box ATP-dependent RNA helicase RhpA</fullName>
        <ecNumber evidence="1">3.6.4.13</ecNumber>
    </recommendedName>
</protein>
<comment type="catalytic activity">
    <reaction evidence="8">
        <text>ATP + H2O = ADP + phosphate + H(+)</text>
        <dbReference type="Rhea" id="RHEA:13065"/>
        <dbReference type="ChEBI" id="CHEBI:15377"/>
        <dbReference type="ChEBI" id="CHEBI:15378"/>
        <dbReference type="ChEBI" id="CHEBI:30616"/>
        <dbReference type="ChEBI" id="CHEBI:43474"/>
        <dbReference type="ChEBI" id="CHEBI:456216"/>
        <dbReference type="EC" id="3.6.4.13"/>
    </reaction>
</comment>
<dbReference type="GO" id="GO:0003676">
    <property type="term" value="F:nucleic acid binding"/>
    <property type="evidence" value="ECO:0007669"/>
    <property type="project" value="InterPro"/>
</dbReference>
<evidence type="ECO:0000259" key="13">
    <source>
        <dbReference type="PROSITE" id="PS51192"/>
    </source>
</evidence>
<name>A0A518CJY0_9PLAN</name>
<dbReference type="CDD" id="cd18787">
    <property type="entry name" value="SF2_C_DEAD"/>
    <property type="match status" value="1"/>
</dbReference>
<evidence type="ECO:0000256" key="10">
    <source>
        <dbReference type="PROSITE-ProRule" id="PRU00552"/>
    </source>
</evidence>
<dbReference type="GO" id="GO:0005829">
    <property type="term" value="C:cytosol"/>
    <property type="evidence" value="ECO:0007669"/>
    <property type="project" value="TreeGrafter"/>
</dbReference>
<dbReference type="GO" id="GO:0003724">
    <property type="term" value="F:RNA helicase activity"/>
    <property type="evidence" value="ECO:0007669"/>
    <property type="project" value="UniProtKB-EC"/>
</dbReference>
<feature type="domain" description="Helicase ATP-binding" evidence="13">
    <location>
        <begin position="41"/>
        <end position="216"/>
    </location>
</feature>
<dbReference type="InterPro" id="IPR001650">
    <property type="entry name" value="Helicase_C-like"/>
</dbReference>
<evidence type="ECO:0000256" key="3">
    <source>
        <dbReference type="ARBA" id="ARBA00022741"/>
    </source>
</evidence>
<feature type="domain" description="Helicase C-terminal" evidence="14">
    <location>
        <begin position="239"/>
        <end position="387"/>
    </location>
</feature>
<sequence>MGPPLTESTKSFSDLKLRKAILKSLEQEGYDVPTPIQAESIPHIINGHDLIGCAQTGTGKTAAFSLPILSFLDEDRRSAKPNCPRVLILSPTRELAIQIGESIQTYGRNMKFRHAVIYGGVSQHRQTKALNRGVHLLVATPGRLLDLMNQGFIHLNELEIFVLDEADRMLDMGFLPDLKKIIKTLPDERQSLFFSATMPQKVSQLANSLLVDPIRVEVSPNSSTVENIKQVAYMVPKNKKRDLLLQLLEDSNFGSAIIFTRTKRGADLLATKLHQGKIKAEAIHGNKSQAARQRILNGFKTGKTHILVATDLAARGIDVDGITHVINFDMPQEAEDYVHRIGRTGRAGATGIAVTFCEPGQKRGLRDIERLTESQIEILTNTFQPLQGGANDQDTRTEDELRDPRPQQRRKFQRKEGPTSSPSGERKFKGRPGRKKFNKSSSESSESSFGKPRTKKPFKGKPKRKPKPARRPGK</sequence>
<evidence type="ECO:0000256" key="8">
    <source>
        <dbReference type="ARBA" id="ARBA00047984"/>
    </source>
</evidence>
<dbReference type="GO" id="GO:0005524">
    <property type="term" value="F:ATP binding"/>
    <property type="evidence" value="ECO:0007669"/>
    <property type="project" value="UniProtKB-KW"/>
</dbReference>
<evidence type="ECO:0000256" key="9">
    <source>
        <dbReference type="ARBA" id="ARBA00074363"/>
    </source>
</evidence>
<evidence type="ECO:0000259" key="14">
    <source>
        <dbReference type="PROSITE" id="PS51194"/>
    </source>
</evidence>
<evidence type="ECO:0000259" key="15">
    <source>
        <dbReference type="PROSITE" id="PS51195"/>
    </source>
</evidence>
<dbReference type="PROSITE" id="PS51194">
    <property type="entry name" value="HELICASE_CTER"/>
    <property type="match status" value="1"/>
</dbReference>
<dbReference type="InterPro" id="IPR014014">
    <property type="entry name" value="RNA_helicase_DEAD_Q_motif"/>
</dbReference>
<feature type="domain" description="DEAD-box RNA helicase Q" evidence="15">
    <location>
        <begin position="10"/>
        <end position="38"/>
    </location>
</feature>
<dbReference type="OrthoDB" id="9805696at2"/>
<dbReference type="KEGG" id="plon:Pla110_12430"/>
<evidence type="ECO:0000256" key="2">
    <source>
        <dbReference type="ARBA" id="ARBA00022490"/>
    </source>
</evidence>
<dbReference type="InterPro" id="IPR014001">
    <property type="entry name" value="Helicase_ATP-bd"/>
</dbReference>
<dbReference type="Gene3D" id="3.40.50.300">
    <property type="entry name" value="P-loop containing nucleotide triphosphate hydrolases"/>
    <property type="match status" value="2"/>
</dbReference>
<feature type="compositionally biased region" description="Basic and acidic residues" evidence="12">
    <location>
        <begin position="393"/>
        <end position="406"/>
    </location>
</feature>
<dbReference type="GO" id="GO:0016887">
    <property type="term" value="F:ATP hydrolysis activity"/>
    <property type="evidence" value="ECO:0007669"/>
    <property type="project" value="RHEA"/>
</dbReference>
<evidence type="ECO:0000256" key="11">
    <source>
        <dbReference type="RuleBase" id="RU000492"/>
    </source>
</evidence>
<feature type="compositionally biased region" description="Basic residues" evidence="12">
    <location>
        <begin position="452"/>
        <end position="474"/>
    </location>
</feature>
<evidence type="ECO:0000256" key="6">
    <source>
        <dbReference type="ARBA" id="ARBA00022840"/>
    </source>
</evidence>
<evidence type="ECO:0000256" key="4">
    <source>
        <dbReference type="ARBA" id="ARBA00022801"/>
    </source>
</evidence>
<feature type="compositionally biased region" description="Basic residues" evidence="12">
    <location>
        <begin position="428"/>
        <end position="438"/>
    </location>
</feature>
<evidence type="ECO:0000313" key="16">
    <source>
        <dbReference type="EMBL" id="QDU79532.1"/>
    </source>
</evidence>
<keyword evidence="3 11" id="KW-0547">Nucleotide-binding</keyword>
<dbReference type="EC" id="3.6.4.13" evidence="1"/>
<evidence type="ECO:0000313" key="17">
    <source>
        <dbReference type="Proteomes" id="UP000317178"/>
    </source>
</evidence>
<dbReference type="FunFam" id="3.40.50.300:FF:000108">
    <property type="entry name" value="ATP-dependent RNA helicase RhlE"/>
    <property type="match status" value="1"/>
</dbReference>
<proteinExistence type="inferred from homology"/>
<dbReference type="EMBL" id="CP036281">
    <property type="protein sequence ID" value="QDU79532.1"/>
    <property type="molecule type" value="Genomic_DNA"/>
</dbReference>
<feature type="short sequence motif" description="Q motif" evidence="10">
    <location>
        <begin position="10"/>
        <end position="38"/>
    </location>
</feature>
<dbReference type="InterPro" id="IPR050079">
    <property type="entry name" value="DEAD_box_RNA_helicase"/>
</dbReference>
<dbReference type="InterPro" id="IPR000629">
    <property type="entry name" value="RNA-helicase_DEAD-box_CS"/>
</dbReference>
<dbReference type="SMART" id="SM00487">
    <property type="entry name" value="DEXDc"/>
    <property type="match status" value="1"/>
</dbReference>
<dbReference type="GO" id="GO:0042255">
    <property type="term" value="P:ribosome assembly"/>
    <property type="evidence" value="ECO:0007669"/>
    <property type="project" value="UniProtKB-ARBA"/>
</dbReference>
<dbReference type="InterPro" id="IPR011545">
    <property type="entry name" value="DEAD/DEAH_box_helicase_dom"/>
</dbReference>
<dbReference type="InterPro" id="IPR044742">
    <property type="entry name" value="DEAD/DEAH_RhlB"/>
</dbReference>
<dbReference type="InterPro" id="IPR027417">
    <property type="entry name" value="P-loop_NTPase"/>
</dbReference>
<dbReference type="GO" id="GO:0009266">
    <property type="term" value="P:response to temperature stimulus"/>
    <property type="evidence" value="ECO:0007669"/>
    <property type="project" value="UniProtKB-ARBA"/>
</dbReference>
<dbReference type="Pfam" id="PF00270">
    <property type="entry name" value="DEAD"/>
    <property type="match status" value="1"/>
</dbReference>
<keyword evidence="2" id="KW-0963">Cytoplasm</keyword>
<dbReference type="Pfam" id="PF00271">
    <property type="entry name" value="Helicase_C"/>
    <property type="match status" value="1"/>
</dbReference>
<dbReference type="SUPFAM" id="SSF52540">
    <property type="entry name" value="P-loop containing nucleoside triphosphate hydrolases"/>
    <property type="match status" value="1"/>
</dbReference>
<feature type="compositionally biased region" description="Low complexity" evidence="12">
    <location>
        <begin position="439"/>
        <end position="451"/>
    </location>
</feature>
<dbReference type="SMART" id="SM00490">
    <property type="entry name" value="HELICc"/>
    <property type="match status" value="1"/>
</dbReference>
<keyword evidence="17" id="KW-1185">Reference proteome</keyword>
<dbReference type="Proteomes" id="UP000317178">
    <property type="component" value="Chromosome"/>
</dbReference>
<organism evidence="16 17">
    <name type="scientific">Polystyrenella longa</name>
    <dbReference type="NCBI Taxonomy" id="2528007"/>
    <lineage>
        <taxon>Bacteria</taxon>
        <taxon>Pseudomonadati</taxon>
        <taxon>Planctomycetota</taxon>
        <taxon>Planctomycetia</taxon>
        <taxon>Planctomycetales</taxon>
        <taxon>Planctomycetaceae</taxon>
        <taxon>Polystyrenella</taxon>
    </lineage>
</organism>
<dbReference type="PANTHER" id="PTHR47959:SF13">
    <property type="entry name" value="ATP-DEPENDENT RNA HELICASE RHLE"/>
    <property type="match status" value="1"/>
</dbReference>
<comment type="similarity">
    <text evidence="7 11">Belongs to the DEAD box helicase family.</text>
</comment>
<dbReference type="PANTHER" id="PTHR47959">
    <property type="entry name" value="ATP-DEPENDENT RNA HELICASE RHLE-RELATED"/>
    <property type="match status" value="1"/>
</dbReference>
<evidence type="ECO:0000256" key="12">
    <source>
        <dbReference type="SAM" id="MobiDB-lite"/>
    </source>
</evidence>
<keyword evidence="4 11" id="KW-0378">Hydrolase</keyword>
<evidence type="ECO:0000256" key="5">
    <source>
        <dbReference type="ARBA" id="ARBA00022806"/>
    </source>
</evidence>
<accession>A0A518CJY0</accession>
<dbReference type="AlphaFoldDB" id="A0A518CJY0"/>
<feature type="region of interest" description="Disordered" evidence="12">
    <location>
        <begin position="380"/>
        <end position="474"/>
    </location>
</feature>
<dbReference type="CDD" id="cd00268">
    <property type="entry name" value="DEADc"/>
    <property type="match status" value="1"/>
</dbReference>
<evidence type="ECO:0000256" key="7">
    <source>
        <dbReference type="ARBA" id="ARBA00038437"/>
    </source>
</evidence>